<feature type="repeat" description="WD" evidence="3">
    <location>
        <begin position="601"/>
        <end position="634"/>
    </location>
</feature>
<dbReference type="KEGG" id="cep:Cri9333_4078"/>
<dbReference type="PATRIC" id="fig|1173022.3.peg.4403"/>
<dbReference type="HOGENOM" id="CLU_016607_2_0_3"/>
<sequence>MLSNHPYQVGGSLPTDASTYVQRQADLELYTALKSGEFCYVLNSRQMGKSSLLVQTMHQLQGEGFRCATVDVTSIGSENVTATQWYRGVVADLWRGFKLFGKVNYKNWWQEQENISDIQKLHHFIRDVLLVKFPNEQLFIFIDEIDSILSLNFTLDDFFALIRFCYNQRAIDPEYQRLTFAIFGVATPSNLIQDRKRTPFNIGKAIELQGFQLEECDRLIQGLATQIDNAKAVLREILAWTDGQPFLTQKLCDLIWNLTQEIVDKKLTIPPATESFWIESLVRDRLINKWESQDEPEHLKTIRDRLLVNEQRSSRLLGIYQNILRNTEVVSDDSQEQTELILSGLVVRRGGVLKVKNRIYQEVFNLTWVEKQLSAIRPYSQSFDAWINSEQKDESRLLHGQALNDAQNWSRGKSLSDLDYQFLAASEESDRQKVQRTLEAEKLKEVEARLVQEQKNTKLQQILLGAVSLALLVSSGFAGVAFWQYRQSTISERQARMSEIQALASSSEGQFASNRQLDAMVIAIKAKRRLQNLKNVDAKTLAQVEAALRQAVYGTNEFNRLIGHRDSILTVDISPSDRLIATGGGDRTIKLWQRDGKLLKTLQNNATVYRLAFSPDGRFIVAGGVDGNITLWSIGGTLIKTWKAHKAPVWGIAFSPNGRLIASASGDDTVKLWSATNLGNVPLNTIFSKC</sequence>
<evidence type="ECO:0000256" key="2">
    <source>
        <dbReference type="ARBA" id="ARBA00022737"/>
    </source>
</evidence>
<dbReference type="eggNOG" id="COG2319">
    <property type="taxonomic scope" value="Bacteria"/>
</dbReference>
<dbReference type="Gene3D" id="3.40.50.300">
    <property type="entry name" value="P-loop containing nucleotide triphosphate hydrolases"/>
    <property type="match status" value="1"/>
</dbReference>
<dbReference type="eggNOG" id="COG5107">
    <property type="taxonomic scope" value="Bacteria"/>
</dbReference>
<dbReference type="InterPro" id="IPR036322">
    <property type="entry name" value="WD40_repeat_dom_sf"/>
</dbReference>
<keyword evidence="2" id="KW-0677">Repeat</keyword>
<dbReference type="SMART" id="SM00320">
    <property type="entry name" value="WD40"/>
    <property type="match status" value="3"/>
</dbReference>
<dbReference type="SUPFAM" id="SSF52540">
    <property type="entry name" value="P-loop containing nucleoside triphosphate hydrolases"/>
    <property type="match status" value="1"/>
</dbReference>
<dbReference type="PANTHER" id="PTHR19848:SF8">
    <property type="entry name" value="F-BOX AND WD REPEAT DOMAIN CONTAINING 7"/>
    <property type="match status" value="1"/>
</dbReference>
<gene>
    <name evidence="4" type="ORF">Cri9333_4078</name>
</gene>
<dbReference type="PROSITE" id="PS50294">
    <property type="entry name" value="WD_REPEATS_REGION"/>
    <property type="match status" value="3"/>
</dbReference>
<name>K9W5X9_9CYAN</name>
<keyword evidence="1 3" id="KW-0853">WD repeat</keyword>
<dbReference type="Pfam" id="PF00400">
    <property type="entry name" value="WD40"/>
    <property type="match status" value="3"/>
</dbReference>
<dbReference type="SUPFAM" id="SSF50978">
    <property type="entry name" value="WD40 repeat-like"/>
    <property type="match status" value="1"/>
</dbReference>
<organism evidence="4 5">
    <name type="scientific">Crinalium epipsammum PCC 9333</name>
    <dbReference type="NCBI Taxonomy" id="1173022"/>
    <lineage>
        <taxon>Bacteria</taxon>
        <taxon>Bacillati</taxon>
        <taxon>Cyanobacteriota</taxon>
        <taxon>Cyanophyceae</taxon>
        <taxon>Gomontiellales</taxon>
        <taxon>Gomontiellaceae</taxon>
        <taxon>Crinalium</taxon>
    </lineage>
</organism>
<accession>K9W5X9</accession>
<evidence type="ECO:0000256" key="1">
    <source>
        <dbReference type="ARBA" id="ARBA00022574"/>
    </source>
</evidence>
<reference evidence="4 5" key="1">
    <citation type="submission" date="2012-06" db="EMBL/GenBank/DDBJ databases">
        <title>Finished chromosome of genome of Crinalium epipsammum PCC 9333.</title>
        <authorList>
            <consortium name="US DOE Joint Genome Institute"/>
            <person name="Gugger M."/>
            <person name="Coursin T."/>
            <person name="Rippka R."/>
            <person name="Tandeau De Marsac N."/>
            <person name="Huntemann M."/>
            <person name="Wei C.-L."/>
            <person name="Han J."/>
            <person name="Detter J.C."/>
            <person name="Han C."/>
            <person name="Tapia R."/>
            <person name="Davenport K."/>
            <person name="Daligault H."/>
            <person name="Erkkila T."/>
            <person name="Gu W."/>
            <person name="Munk A.C.C."/>
            <person name="Teshima H."/>
            <person name="Xu Y."/>
            <person name="Chain P."/>
            <person name="Chen A."/>
            <person name="Krypides N."/>
            <person name="Mavromatis K."/>
            <person name="Markowitz V."/>
            <person name="Szeto E."/>
            <person name="Ivanova N."/>
            <person name="Mikhailova N."/>
            <person name="Ovchinnikova G."/>
            <person name="Pagani I."/>
            <person name="Pati A."/>
            <person name="Goodwin L."/>
            <person name="Peters L."/>
            <person name="Pitluck S."/>
            <person name="Woyke T."/>
            <person name="Kerfeld C."/>
        </authorList>
    </citation>
    <scope>NUCLEOTIDE SEQUENCE [LARGE SCALE GENOMIC DNA]</scope>
    <source>
        <strain evidence="4 5">PCC 9333</strain>
    </source>
</reference>
<dbReference type="AlphaFoldDB" id="K9W5X9"/>
<dbReference type="Gene3D" id="2.130.10.10">
    <property type="entry name" value="YVTN repeat-like/Quinoprotein amine dehydrogenase"/>
    <property type="match status" value="1"/>
</dbReference>
<evidence type="ECO:0000313" key="5">
    <source>
        <dbReference type="Proteomes" id="UP000010472"/>
    </source>
</evidence>
<feature type="repeat" description="WD" evidence="3">
    <location>
        <begin position="561"/>
        <end position="593"/>
    </location>
</feature>
<dbReference type="InterPro" id="IPR027417">
    <property type="entry name" value="P-loop_NTPase"/>
</dbReference>
<dbReference type="InterPro" id="IPR001680">
    <property type="entry name" value="WD40_rpt"/>
</dbReference>
<dbReference type="PROSITE" id="PS50082">
    <property type="entry name" value="WD_REPEATS_2"/>
    <property type="match status" value="3"/>
</dbReference>
<dbReference type="Proteomes" id="UP000010472">
    <property type="component" value="Chromosome"/>
</dbReference>
<dbReference type="Pfam" id="PF14516">
    <property type="entry name" value="AAA_35"/>
    <property type="match status" value="1"/>
</dbReference>
<feature type="repeat" description="WD" evidence="3">
    <location>
        <begin position="642"/>
        <end position="674"/>
    </location>
</feature>
<dbReference type="InterPro" id="IPR015943">
    <property type="entry name" value="WD40/YVTN_repeat-like_dom_sf"/>
</dbReference>
<dbReference type="RefSeq" id="WP_015204979.1">
    <property type="nucleotide sequence ID" value="NC_019753.1"/>
</dbReference>
<dbReference type="STRING" id="1173022.Cri9333_4078"/>
<evidence type="ECO:0000256" key="3">
    <source>
        <dbReference type="PROSITE-ProRule" id="PRU00221"/>
    </source>
</evidence>
<keyword evidence="5" id="KW-1185">Reference proteome</keyword>
<dbReference type="OrthoDB" id="434800at2"/>
<dbReference type="EMBL" id="CP003620">
    <property type="protein sequence ID" value="AFZ14880.1"/>
    <property type="molecule type" value="Genomic_DNA"/>
</dbReference>
<proteinExistence type="predicted"/>
<dbReference type="PANTHER" id="PTHR19848">
    <property type="entry name" value="WD40 REPEAT PROTEIN"/>
    <property type="match status" value="1"/>
</dbReference>
<evidence type="ECO:0000313" key="4">
    <source>
        <dbReference type="EMBL" id="AFZ14880.1"/>
    </source>
</evidence>
<protein>
    <submittedName>
        <fullName evidence="4">WD40 repeat-containing protein</fullName>
    </submittedName>
</protein>